<gene>
    <name evidence="1" type="ORF">KIN20_007385</name>
</gene>
<dbReference type="PANTHER" id="PTHR47520">
    <property type="entry name" value="CX DOMAIN-CONTAINING PROTEIN-RELATED"/>
    <property type="match status" value="1"/>
</dbReference>
<dbReference type="PANTHER" id="PTHR47520:SF8">
    <property type="entry name" value="CX DOMAIN-CONTAINING PROTEIN"/>
    <property type="match status" value="1"/>
</dbReference>
<sequence length="103" mass="11092">RPFAGLVAFEAGKAIIQSATRPFNHDGHDYYWDNHYQPKSNEILCSMPLSQLQQVTPATTTTTIAPATAGETVATTAPQADQVLNNLQFADGTSSKADYMGMS</sequence>
<comment type="caution">
    <text evidence="1">The sequence shown here is derived from an EMBL/GenBank/DDBJ whole genome shotgun (WGS) entry which is preliminary data.</text>
</comment>
<protein>
    <submittedName>
        <fullName evidence="1">Uncharacterized protein</fullName>
    </submittedName>
</protein>
<reference evidence="1" key="1">
    <citation type="submission" date="2021-06" db="EMBL/GenBank/DDBJ databases">
        <title>Parelaphostrongylus tenuis whole genome reference sequence.</title>
        <authorList>
            <person name="Garwood T.J."/>
            <person name="Larsen P.A."/>
            <person name="Fountain-Jones N.M."/>
            <person name="Garbe J.R."/>
            <person name="Macchietto M.G."/>
            <person name="Kania S.A."/>
            <person name="Gerhold R.W."/>
            <person name="Richards J.E."/>
            <person name="Wolf T.M."/>
        </authorList>
    </citation>
    <scope>NUCLEOTIDE SEQUENCE</scope>
    <source>
        <strain evidence="1">MNPRO001-30</strain>
        <tissue evidence="1">Meninges</tissue>
    </source>
</reference>
<feature type="non-terminal residue" evidence="1">
    <location>
        <position position="1"/>
    </location>
</feature>
<dbReference type="AlphaFoldDB" id="A0AAD5M3C5"/>
<organism evidence="1 2">
    <name type="scientific">Parelaphostrongylus tenuis</name>
    <name type="common">Meningeal worm</name>
    <dbReference type="NCBI Taxonomy" id="148309"/>
    <lineage>
        <taxon>Eukaryota</taxon>
        <taxon>Metazoa</taxon>
        <taxon>Ecdysozoa</taxon>
        <taxon>Nematoda</taxon>
        <taxon>Chromadorea</taxon>
        <taxon>Rhabditida</taxon>
        <taxon>Rhabditina</taxon>
        <taxon>Rhabditomorpha</taxon>
        <taxon>Strongyloidea</taxon>
        <taxon>Metastrongylidae</taxon>
        <taxon>Parelaphostrongylus</taxon>
    </lineage>
</organism>
<dbReference type="Proteomes" id="UP001196413">
    <property type="component" value="Unassembled WGS sequence"/>
</dbReference>
<evidence type="ECO:0000313" key="2">
    <source>
        <dbReference type="Proteomes" id="UP001196413"/>
    </source>
</evidence>
<proteinExistence type="predicted"/>
<accession>A0AAD5M3C5</accession>
<evidence type="ECO:0000313" key="1">
    <source>
        <dbReference type="EMBL" id="KAJ1351390.1"/>
    </source>
</evidence>
<keyword evidence="2" id="KW-1185">Reference proteome</keyword>
<name>A0AAD5M3C5_PARTN</name>
<dbReference type="EMBL" id="JAHQIW010001064">
    <property type="protein sequence ID" value="KAJ1351390.1"/>
    <property type="molecule type" value="Genomic_DNA"/>
</dbReference>